<protein>
    <submittedName>
        <fullName evidence="2">Uncharacterized protein</fullName>
    </submittedName>
</protein>
<reference evidence="2" key="1">
    <citation type="submission" date="2023-03" db="EMBL/GenBank/DDBJ databases">
        <title>Borrelidin-producing and root-colonizing Streptomyces rochei is a potent biopesticide for soil-borne oomycete-caused plant diseases.</title>
        <authorList>
            <person name="Zhou D."/>
            <person name="Wang X."/>
            <person name="Navarro-Munoz J.C."/>
            <person name="Li W."/>
            <person name="Li J."/>
            <person name="Jiu M."/>
            <person name="Deng S."/>
            <person name="Ye Y."/>
            <person name="Daly P."/>
            <person name="Wei L."/>
        </authorList>
    </citation>
    <scope>NUCLEOTIDE SEQUENCE</scope>
    <source>
        <strain evidence="2">JK1</strain>
    </source>
</reference>
<evidence type="ECO:0000313" key="3">
    <source>
        <dbReference type="Proteomes" id="UP001231701"/>
    </source>
</evidence>
<gene>
    <name evidence="2" type="ORF">P7W03_04620</name>
</gene>
<feature type="compositionally biased region" description="Low complexity" evidence="1">
    <location>
        <begin position="90"/>
        <end position="108"/>
    </location>
</feature>
<evidence type="ECO:0000256" key="1">
    <source>
        <dbReference type="SAM" id="MobiDB-lite"/>
    </source>
</evidence>
<evidence type="ECO:0000313" key="2">
    <source>
        <dbReference type="EMBL" id="WMC90616.1"/>
    </source>
</evidence>
<sequence>MLGAPPLPVGCLIRFQCAARPRGSLRRLPRLDGPGSAACAARGHTGATAAGPGSGPPTARRSPPSSVPSSTGTTEQGRPGAVRCWRRTRAGSARRPGGPGSCSRHAAS</sequence>
<dbReference type="AlphaFoldDB" id="A0AAX3ZVQ1"/>
<name>A0AAX3ZVQ1_STRRO</name>
<organism evidence="2 3">
    <name type="scientific">Streptomyces rochei</name>
    <name type="common">Streptomyces parvullus</name>
    <dbReference type="NCBI Taxonomy" id="1928"/>
    <lineage>
        <taxon>Bacteria</taxon>
        <taxon>Bacillati</taxon>
        <taxon>Actinomycetota</taxon>
        <taxon>Actinomycetes</taxon>
        <taxon>Kitasatosporales</taxon>
        <taxon>Streptomycetaceae</taxon>
        <taxon>Streptomyces</taxon>
        <taxon>Streptomyces rochei group</taxon>
    </lineage>
</organism>
<feature type="region of interest" description="Disordered" evidence="1">
    <location>
        <begin position="23"/>
        <end position="108"/>
    </location>
</feature>
<accession>A0AAX3ZVQ1</accession>
<dbReference type="EMBL" id="CP121271">
    <property type="protein sequence ID" value="WMC90616.1"/>
    <property type="molecule type" value="Genomic_DNA"/>
</dbReference>
<proteinExistence type="predicted"/>
<dbReference type="Proteomes" id="UP001231701">
    <property type="component" value="Chromosome"/>
</dbReference>
<feature type="compositionally biased region" description="Low complexity" evidence="1">
    <location>
        <begin position="31"/>
        <end position="74"/>
    </location>
</feature>